<keyword evidence="3" id="KW-1185">Reference proteome</keyword>
<gene>
    <name evidence="2" type="ORF">AU468_05985</name>
</gene>
<proteinExistence type="predicted"/>
<organism evidence="2 3">
    <name type="scientific">Alkalispirochaeta sphaeroplastigenens</name>
    <dbReference type="NCBI Taxonomy" id="1187066"/>
    <lineage>
        <taxon>Bacteria</taxon>
        <taxon>Pseudomonadati</taxon>
        <taxon>Spirochaetota</taxon>
        <taxon>Spirochaetia</taxon>
        <taxon>Spirochaetales</taxon>
        <taxon>Spirochaetaceae</taxon>
        <taxon>Alkalispirochaeta</taxon>
    </lineage>
</organism>
<protein>
    <submittedName>
        <fullName evidence="2">Uncharacterized protein</fullName>
    </submittedName>
</protein>
<dbReference type="Pfam" id="PF08850">
    <property type="entry name" value="DUF1820"/>
    <property type="match status" value="1"/>
</dbReference>
<evidence type="ECO:0000313" key="3">
    <source>
        <dbReference type="Proteomes" id="UP000237350"/>
    </source>
</evidence>
<evidence type="ECO:0000256" key="1">
    <source>
        <dbReference type="SAM" id="MobiDB-lite"/>
    </source>
</evidence>
<sequence>MWQEKLRTLKAKDLDMTHPYFVSIEDILFPSPSSVIIGPDDDELRRTFGDARSIMLPFQSVQLIEVLQETRDVQPGKVIQFGKPEQIGNSGSKKPDEGTQEDDDK</sequence>
<dbReference type="EMBL" id="LPWH01000055">
    <property type="protein sequence ID" value="POR03099.1"/>
    <property type="molecule type" value="Genomic_DNA"/>
</dbReference>
<dbReference type="AlphaFoldDB" id="A0A2S4JU93"/>
<dbReference type="InterPro" id="IPR014949">
    <property type="entry name" value="DUF1820"/>
</dbReference>
<dbReference type="OrthoDB" id="370047at2"/>
<accession>A0A2S4JU93</accession>
<feature type="region of interest" description="Disordered" evidence="1">
    <location>
        <begin position="75"/>
        <end position="105"/>
    </location>
</feature>
<comment type="caution">
    <text evidence="2">The sequence shown here is derived from an EMBL/GenBank/DDBJ whole genome shotgun (WGS) entry which is preliminary data.</text>
</comment>
<dbReference type="Proteomes" id="UP000237350">
    <property type="component" value="Unassembled WGS sequence"/>
</dbReference>
<name>A0A2S4JU93_9SPIO</name>
<evidence type="ECO:0000313" key="2">
    <source>
        <dbReference type="EMBL" id="POR03099.1"/>
    </source>
</evidence>
<reference evidence="3" key="1">
    <citation type="submission" date="2015-12" db="EMBL/GenBank/DDBJ databases">
        <authorList>
            <person name="Lodha T.D."/>
            <person name="Chintalapati S."/>
            <person name="Chintalapati V.R."/>
            <person name="Sravanthi T."/>
        </authorList>
    </citation>
    <scope>NUCLEOTIDE SEQUENCE [LARGE SCALE GENOMIC DNA]</scope>
    <source>
        <strain evidence="3">JC133</strain>
    </source>
</reference>